<feature type="domain" description="HTH gntR-type" evidence="5">
    <location>
        <begin position="23"/>
        <end position="90"/>
    </location>
</feature>
<dbReference type="EMBL" id="FXUL01000010">
    <property type="protein sequence ID" value="SMP64612.1"/>
    <property type="molecule type" value="Genomic_DNA"/>
</dbReference>
<evidence type="ECO:0000313" key="7">
    <source>
        <dbReference type="Proteomes" id="UP001158049"/>
    </source>
</evidence>
<dbReference type="Gene3D" id="1.20.120.530">
    <property type="entry name" value="GntR ligand-binding domain-like"/>
    <property type="match status" value="1"/>
</dbReference>
<keyword evidence="3" id="KW-0804">Transcription</keyword>
<dbReference type="SMART" id="SM00895">
    <property type="entry name" value="FCD"/>
    <property type="match status" value="1"/>
</dbReference>
<keyword evidence="2 6" id="KW-0238">DNA-binding</keyword>
<gene>
    <name evidence="6" type="ORF">SAMN06295970_11051</name>
</gene>
<dbReference type="Pfam" id="PF07729">
    <property type="entry name" value="FCD"/>
    <property type="match status" value="1"/>
</dbReference>
<dbReference type="RefSeq" id="WP_283442896.1">
    <property type="nucleotide sequence ID" value="NZ_FXUL01000010.1"/>
</dbReference>
<dbReference type="Pfam" id="PF00392">
    <property type="entry name" value="GntR"/>
    <property type="match status" value="1"/>
</dbReference>
<reference evidence="6 7" key="1">
    <citation type="submission" date="2017-05" db="EMBL/GenBank/DDBJ databases">
        <authorList>
            <person name="Varghese N."/>
            <person name="Submissions S."/>
        </authorList>
    </citation>
    <scope>NUCLEOTIDE SEQUENCE [LARGE SCALE GENOMIC DNA]</scope>
    <source>
        <strain evidence="6 7">DSM 26001</strain>
    </source>
</reference>
<dbReference type="SUPFAM" id="SSF48008">
    <property type="entry name" value="GntR ligand-binding domain-like"/>
    <property type="match status" value="1"/>
</dbReference>
<evidence type="ECO:0000256" key="2">
    <source>
        <dbReference type="ARBA" id="ARBA00023125"/>
    </source>
</evidence>
<proteinExistence type="predicted"/>
<feature type="region of interest" description="Disordered" evidence="4">
    <location>
        <begin position="223"/>
        <end position="243"/>
    </location>
</feature>
<dbReference type="CDD" id="cd07377">
    <property type="entry name" value="WHTH_GntR"/>
    <property type="match status" value="1"/>
</dbReference>
<sequence>MSSSGFTSSDRNAIPAKVADQHVSLGAVIRDTLRARILSGELKTGTRLIEGRLADELGASRIPVREALRELASEGLVTIEPRRGASVAFLSQEVARDLVEVRATLEGLNAKLAAQRRNDSAVASLTAVLNMGIEAAKTDNAELLADLNNRFHELLATVAGNDVLTDMVRSLRTRTVMLFANGGPQRARQNWEEHAQILQAVIVGNAELAALLAAQHVHNAANASLRQPPASPASSPAPAISPT</sequence>
<evidence type="ECO:0000313" key="6">
    <source>
        <dbReference type="EMBL" id="SMP64612.1"/>
    </source>
</evidence>
<dbReference type="SUPFAM" id="SSF46785">
    <property type="entry name" value="Winged helix' DNA-binding domain"/>
    <property type="match status" value="1"/>
</dbReference>
<protein>
    <submittedName>
        <fullName evidence="6">DNA-binding transcriptional regulator, GntR family</fullName>
    </submittedName>
</protein>
<dbReference type="PROSITE" id="PS50949">
    <property type="entry name" value="HTH_GNTR"/>
    <property type="match status" value="1"/>
</dbReference>
<evidence type="ECO:0000256" key="1">
    <source>
        <dbReference type="ARBA" id="ARBA00023015"/>
    </source>
</evidence>
<dbReference type="Gene3D" id="1.10.10.10">
    <property type="entry name" value="Winged helix-like DNA-binding domain superfamily/Winged helix DNA-binding domain"/>
    <property type="match status" value="1"/>
</dbReference>
<name>A0ABY1Q9R0_9BURK</name>
<feature type="compositionally biased region" description="Low complexity" evidence="4">
    <location>
        <begin position="232"/>
        <end position="243"/>
    </location>
</feature>
<dbReference type="InterPro" id="IPR036388">
    <property type="entry name" value="WH-like_DNA-bd_sf"/>
</dbReference>
<dbReference type="InterPro" id="IPR008920">
    <property type="entry name" value="TF_FadR/GntR_C"/>
</dbReference>
<evidence type="ECO:0000256" key="3">
    <source>
        <dbReference type="ARBA" id="ARBA00023163"/>
    </source>
</evidence>
<dbReference type="PANTHER" id="PTHR43537:SF24">
    <property type="entry name" value="GLUCONATE OPERON TRANSCRIPTIONAL REPRESSOR"/>
    <property type="match status" value="1"/>
</dbReference>
<comment type="caution">
    <text evidence="6">The sequence shown here is derived from an EMBL/GenBank/DDBJ whole genome shotgun (WGS) entry which is preliminary data.</text>
</comment>
<dbReference type="InterPro" id="IPR011711">
    <property type="entry name" value="GntR_C"/>
</dbReference>
<accession>A0ABY1Q9R0</accession>
<dbReference type="SMART" id="SM00345">
    <property type="entry name" value="HTH_GNTR"/>
    <property type="match status" value="1"/>
</dbReference>
<dbReference type="PANTHER" id="PTHR43537">
    <property type="entry name" value="TRANSCRIPTIONAL REGULATOR, GNTR FAMILY"/>
    <property type="match status" value="1"/>
</dbReference>
<dbReference type="Proteomes" id="UP001158049">
    <property type="component" value="Unassembled WGS sequence"/>
</dbReference>
<dbReference type="InterPro" id="IPR036390">
    <property type="entry name" value="WH_DNA-bd_sf"/>
</dbReference>
<dbReference type="PRINTS" id="PR00035">
    <property type="entry name" value="HTHGNTR"/>
</dbReference>
<evidence type="ECO:0000256" key="4">
    <source>
        <dbReference type="SAM" id="MobiDB-lite"/>
    </source>
</evidence>
<evidence type="ECO:0000259" key="5">
    <source>
        <dbReference type="PROSITE" id="PS50949"/>
    </source>
</evidence>
<keyword evidence="7" id="KW-1185">Reference proteome</keyword>
<organism evidence="6 7">
    <name type="scientific">Noviherbaspirillum suwonense</name>
    <dbReference type="NCBI Taxonomy" id="1224511"/>
    <lineage>
        <taxon>Bacteria</taxon>
        <taxon>Pseudomonadati</taxon>
        <taxon>Pseudomonadota</taxon>
        <taxon>Betaproteobacteria</taxon>
        <taxon>Burkholderiales</taxon>
        <taxon>Oxalobacteraceae</taxon>
        <taxon>Noviherbaspirillum</taxon>
    </lineage>
</organism>
<dbReference type="InterPro" id="IPR000524">
    <property type="entry name" value="Tscrpt_reg_HTH_GntR"/>
</dbReference>
<keyword evidence="1" id="KW-0805">Transcription regulation</keyword>
<dbReference type="GO" id="GO:0003677">
    <property type="term" value="F:DNA binding"/>
    <property type="evidence" value="ECO:0007669"/>
    <property type="project" value="UniProtKB-KW"/>
</dbReference>